<dbReference type="NCBIfam" id="TIGR01845">
    <property type="entry name" value="outer_NodT"/>
    <property type="match status" value="1"/>
</dbReference>
<dbReference type="PANTHER" id="PTHR30203:SF33">
    <property type="entry name" value="BLR4455 PROTEIN"/>
    <property type="match status" value="1"/>
</dbReference>
<dbReference type="InterPro" id="IPR003423">
    <property type="entry name" value="OMP_efflux"/>
</dbReference>
<feature type="coiled-coil region" evidence="3">
    <location>
        <begin position="384"/>
        <end position="418"/>
    </location>
</feature>
<comment type="similarity">
    <text evidence="1 2">Belongs to the outer membrane factor (OMF) (TC 1.B.17) family.</text>
</comment>
<comment type="subcellular location">
    <subcellularLocation>
        <location evidence="2">Cell membrane</location>
        <topology evidence="2">Lipid-anchor</topology>
    </subcellularLocation>
</comment>
<dbReference type="PANTHER" id="PTHR30203">
    <property type="entry name" value="OUTER MEMBRANE CATION EFFLUX PROTEIN"/>
    <property type="match status" value="1"/>
</dbReference>
<keyword evidence="2" id="KW-0812">Transmembrane</keyword>
<evidence type="ECO:0000256" key="1">
    <source>
        <dbReference type="ARBA" id="ARBA00007613"/>
    </source>
</evidence>
<evidence type="ECO:0000256" key="3">
    <source>
        <dbReference type="SAM" id="Coils"/>
    </source>
</evidence>
<evidence type="ECO:0000313" key="4">
    <source>
        <dbReference type="EMBL" id="MFL9842871.1"/>
    </source>
</evidence>
<comment type="caution">
    <text evidence="4">The sequence shown here is derived from an EMBL/GenBank/DDBJ whole genome shotgun (WGS) entry which is preliminary data.</text>
</comment>
<evidence type="ECO:0000256" key="2">
    <source>
        <dbReference type="RuleBase" id="RU362097"/>
    </source>
</evidence>
<dbReference type="Gene3D" id="2.20.200.10">
    <property type="entry name" value="Outer membrane efflux proteins (OEP)"/>
    <property type="match status" value="1"/>
</dbReference>
<gene>
    <name evidence="4" type="ORF">ABS766_00435</name>
</gene>
<keyword evidence="3" id="KW-0175">Coiled coil</keyword>
<accession>A0ABW8YRF8</accession>
<dbReference type="Gene3D" id="1.20.1600.10">
    <property type="entry name" value="Outer membrane efflux proteins (OEP)"/>
    <property type="match status" value="1"/>
</dbReference>
<keyword evidence="2" id="KW-0449">Lipoprotein</keyword>
<keyword evidence="5" id="KW-1185">Reference proteome</keyword>
<dbReference type="SUPFAM" id="SSF56954">
    <property type="entry name" value="Outer membrane efflux proteins (OEP)"/>
    <property type="match status" value="1"/>
</dbReference>
<keyword evidence="2" id="KW-1134">Transmembrane beta strand</keyword>
<keyword evidence="2" id="KW-0564">Palmitate</keyword>
<dbReference type="PROSITE" id="PS51257">
    <property type="entry name" value="PROKAR_LIPOPROTEIN"/>
    <property type="match status" value="1"/>
</dbReference>
<name>A0ABW8YRF8_9FLAO</name>
<protein>
    <submittedName>
        <fullName evidence="4">Efflux transporter outer membrane subunit</fullName>
    </submittedName>
</protein>
<sequence length="466" mass="50804">MKIISYILLAVALAGCSVSKDTPLPQPELPNAYRNAFATDTTSIATIEWDTFFTDPQLRELIARTLSGNYDLQTAIKNIEASRQLLRQSKWGQVPQLNANITASTTIPSKNSLNGLSINNFLGTSHIEDYNAGLTLSWEADIWGKISSRKKEALANYLETEEATKLVTANLVATAAQGYYNLLMLDAQLEVAIKNRNLSKNTVDMVTRQFNAGQVTHLAVEQAEGQRLLAAQIVPQLEKEIIIQENALSILTGTTPGEIERTGSLATEALHNELPTGLPATLLSHRPDVKAQEYELNAANARVGIAKAYMYPALNITAGGGLNSFKSDNWFNMPTSLFGLVSGSIAQPLLQGRKLKAQYEVAKTDREKAVIAFRRQVLIAVGEVSDALAEIEKLKEEVAFAEERVDNLQQAVSNSDKLFASGLASYLEVITAQSNVLQGELDLASIKRNQLAAEVKLYKALGGGWK</sequence>
<dbReference type="EMBL" id="JBELPZ010000001">
    <property type="protein sequence ID" value="MFL9842871.1"/>
    <property type="molecule type" value="Genomic_DNA"/>
</dbReference>
<dbReference type="Pfam" id="PF02321">
    <property type="entry name" value="OEP"/>
    <property type="match status" value="2"/>
</dbReference>
<organism evidence="4 5">
    <name type="scientific">Flavobacterium rhizosphaerae</name>
    <dbReference type="NCBI Taxonomy" id="3163298"/>
    <lineage>
        <taxon>Bacteria</taxon>
        <taxon>Pseudomonadati</taxon>
        <taxon>Bacteroidota</taxon>
        <taxon>Flavobacteriia</taxon>
        <taxon>Flavobacteriales</taxon>
        <taxon>Flavobacteriaceae</taxon>
        <taxon>Flavobacterium</taxon>
    </lineage>
</organism>
<dbReference type="InterPro" id="IPR010131">
    <property type="entry name" value="MdtP/NodT-like"/>
</dbReference>
<proteinExistence type="inferred from homology"/>
<evidence type="ECO:0000313" key="5">
    <source>
        <dbReference type="Proteomes" id="UP001629156"/>
    </source>
</evidence>
<reference evidence="4 5" key="1">
    <citation type="submission" date="2024-06" db="EMBL/GenBank/DDBJ databases">
        <authorList>
            <person name="Kaempfer P."/>
            <person name="Viver T."/>
        </authorList>
    </citation>
    <scope>NUCLEOTIDE SEQUENCE [LARGE SCALE GENOMIC DNA]</scope>
    <source>
        <strain evidence="4 5">ST-119</strain>
    </source>
</reference>
<dbReference type="RefSeq" id="WP_408083098.1">
    <property type="nucleotide sequence ID" value="NZ_JBELPZ010000001.1"/>
</dbReference>
<dbReference type="Proteomes" id="UP001629156">
    <property type="component" value="Unassembled WGS sequence"/>
</dbReference>
<keyword evidence="2" id="KW-0472">Membrane</keyword>